<feature type="region of interest" description="Disordered" evidence="1">
    <location>
        <begin position="112"/>
        <end position="142"/>
    </location>
</feature>
<dbReference type="Proteomes" id="UP000184330">
    <property type="component" value="Unassembled WGS sequence"/>
</dbReference>
<proteinExistence type="predicted"/>
<evidence type="ECO:0000256" key="1">
    <source>
        <dbReference type="SAM" id="MobiDB-lite"/>
    </source>
</evidence>
<feature type="region of interest" description="Disordered" evidence="1">
    <location>
        <begin position="397"/>
        <end position="448"/>
    </location>
</feature>
<gene>
    <name evidence="2" type="ORF">PAC_08445</name>
</gene>
<evidence type="ECO:0000313" key="3">
    <source>
        <dbReference type="Proteomes" id="UP000184330"/>
    </source>
</evidence>
<feature type="compositionally biased region" description="Basic and acidic residues" evidence="1">
    <location>
        <begin position="408"/>
        <end position="419"/>
    </location>
</feature>
<dbReference type="AlphaFoldDB" id="A0A1L7X0K2"/>
<reference evidence="2 3" key="1">
    <citation type="submission" date="2016-03" db="EMBL/GenBank/DDBJ databases">
        <authorList>
            <person name="Ploux O."/>
        </authorList>
    </citation>
    <scope>NUCLEOTIDE SEQUENCE [LARGE SCALE GENOMIC DNA]</scope>
    <source>
        <strain evidence="2 3">UAMH 11012</strain>
    </source>
</reference>
<dbReference type="OrthoDB" id="25129at2759"/>
<organism evidence="2 3">
    <name type="scientific">Phialocephala subalpina</name>
    <dbReference type="NCBI Taxonomy" id="576137"/>
    <lineage>
        <taxon>Eukaryota</taxon>
        <taxon>Fungi</taxon>
        <taxon>Dikarya</taxon>
        <taxon>Ascomycota</taxon>
        <taxon>Pezizomycotina</taxon>
        <taxon>Leotiomycetes</taxon>
        <taxon>Helotiales</taxon>
        <taxon>Mollisiaceae</taxon>
        <taxon>Phialocephala</taxon>
        <taxon>Phialocephala fortinii species complex</taxon>
    </lineage>
</organism>
<name>A0A1L7X0K2_9HELO</name>
<accession>A0A1L7X0K2</accession>
<protein>
    <submittedName>
        <fullName evidence="2">Uncharacterized protein</fullName>
    </submittedName>
</protein>
<evidence type="ECO:0000313" key="2">
    <source>
        <dbReference type="EMBL" id="CZR58553.1"/>
    </source>
</evidence>
<feature type="region of interest" description="Disordered" evidence="1">
    <location>
        <begin position="1"/>
        <end position="22"/>
    </location>
</feature>
<dbReference type="EMBL" id="FJOG01000012">
    <property type="protein sequence ID" value="CZR58553.1"/>
    <property type="molecule type" value="Genomic_DNA"/>
</dbReference>
<sequence>MSQPVQDNGAGAMAPATPPSSPETLRKLRLWMLDEVVKTKADLANLRRMVTNGTHLGFKWDLDLNDFPRTTNKDVSLCVLDFIEALEWSWFKQLLEDKRNIEGRIEDEAIAKNQERIGAEDANQHDGSAKAKGPQEEGHSPVQNVVPLRQDSLQTTIERKDITVDVRSSTDDSESDTWTPATNSVLLEEIGEEIAKRAPAKGSSVLGIGTWSLSSQKMNQTEGDMKDDSRGPIDQNLDNSKLAVICPYAGNKHHLECKNPVCLFQALGNIQPRLCEQNLRQALSERLIAVAKLTLDEKVGIFDQLSNELILNFLINEKRRMYPDKRYNEAYVNCLQKLSAEIEVALPQPGEHISTAERTYWLEFGDLAITEAKRIAERINQTKSLLPRDISFNGAKEVKRRMKKRRDKERNREKSRSNDELGCSVQAAIPSSSNPSQDADGDGDKTNSEELVAEDVPEIFDFDSFMKKNVPEGSWTFENLSLHTVRATRDGCETYILKHISSYAKGARELDPQVRHRIESFALERQGNFPYEQEAQVTIAVPRRRPLCPSDDVLIMSDLGALLALSAAFNDLRTRQERERSEEQIVHERFSVLGDKVGTYFANLHKRLSPKDPEGPVSKIDRFFQKSRHNSVTLSHSMLEDNTANNYSDIIRAKSAMAIKDQLRGFNVPNSQELAQRVIEDFDTQYHADFNAFTHGDAYLSSIHLEKPISDTSRVGLIGWEHSGHGNGINGDLAQLLADLQSYYLEPNGTQAFRSIVKGFVTSLWRAYYTTSLGNGSTLVMKLQPDQYGPGTNRGIPDKPAKAMRSTFIAIGRELINMAHSPRRKCGCCSLETFGQCELVTRMVNIGVWYLENAGKDEKAFKGETWKKIQKQARSQDYAFPVLPYFKF</sequence>
<keyword evidence="3" id="KW-1185">Reference proteome</keyword>
<feature type="compositionally biased region" description="Basic and acidic residues" evidence="1">
    <location>
        <begin position="112"/>
        <end position="139"/>
    </location>
</feature>
<feature type="compositionally biased region" description="Basic residues" evidence="1">
    <location>
        <begin position="398"/>
        <end position="407"/>
    </location>
</feature>